<organism evidence="1 2">
    <name type="scientific">Trifolium medium</name>
    <dbReference type="NCBI Taxonomy" id="97028"/>
    <lineage>
        <taxon>Eukaryota</taxon>
        <taxon>Viridiplantae</taxon>
        <taxon>Streptophyta</taxon>
        <taxon>Embryophyta</taxon>
        <taxon>Tracheophyta</taxon>
        <taxon>Spermatophyta</taxon>
        <taxon>Magnoliopsida</taxon>
        <taxon>eudicotyledons</taxon>
        <taxon>Gunneridae</taxon>
        <taxon>Pentapetalae</taxon>
        <taxon>rosids</taxon>
        <taxon>fabids</taxon>
        <taxon>Fabales</taxon>
        <taxon>Fabaceae</taxon>
        <taxon>Papilionoideae</taxon>
        <taxon>50 kb inversion clade</taxon>
        <taxon>NPAAA clade</taxon>
        <taxon>Hologalegina</taxon>
        <taxon>IRL clade</taxon>
        <taxon>Trifolieae</taxon>
        <taxon>Trifolium</taxon>
    </lineage>
</organism>
<reference evidence="1 2" key="1">
    <citation type="journal article" date="2018" name="Front. Plant Sci.">
        <title>Red Clover (Trifolium pratense) and Zigzag Clover (T. medium) - A Picture of Genomic Similarities and Differences.</title>
        <authorList>
            <person name="Dluhosova J."/>
            <person name="Istvanek J."/>
            <person name="Nedelnik J."/>
            <person name="Repkova J."/>
        </authorList>
    </citation>
    <scope>NUCLEOTIDE SEQUENCE [LARGE SCALE GENOMIC DNA]</scope>
    <source>
        <strain evidence="2">cv. 10/8</strain>
        <tissue evidence="1">Leaf</tissue>
    </source>
</reference>
<name>A0A392U907_9FABA</name>
<keyword evidence="2" id="KW-1185">Reference proteome</keyword>
<evidence type="ECO:0000313" key="1">
    <source>
        <dbReference type="EMBL" id="MCI69983.1"/>
    </source>
</evidence>
<accession>A0A392U907</accession>
<feature type="non-terminal residue" evidence="1">
    <location>
        <position position="1"/>
    </location>
</feature>
<protein>
    <submittedName>
        <fullName evidence="1">Uncharacterized protein</fullName>
    </submittedName>
</protein>
<evidence type="ECO:0000313" key="2">
    <source>
        <dbReference type="Proteomes" id="UP000265520"/>
    </source>
</evidence>
<comment type="caution">
    <text evidence="1">The sequence shown here is derived from an EMBL/GenBank/DDBJ whole genome shotgun (WGS) entry which is preliminary data.</text>
</comment>
<proteinExistence type="predicted"/>
<sequence>LAYGQCKEHACEDKPAGQHRRCRDG</sequence>
<dbReference type="Proteomes" id="UP000265520">
    <property type="component" value="Unassembled WGS sequence"/>
</dbReference>
<dbReference type="EMBL" id="LXQA010766433">
    <property type="protein sequence ID" value="MCI69983.1"/>
    <property type="molecule type" value="Genomic_DNA"/>
</dbReference>
<dbReference type="AlphaFoldDB" id="A0A392U907"/>